<evidence type="ECO:0000313" key="2">
    <source>
        <dbReference type="Proteomes" id="UP000069697"/>
    </source>
</evidence>
<gene>
    <name evidence="1" type="ORF">PAHA3_1813</name>
</gene>
<dbReference type="Proteomes" id="UP000069697">
    <property type="component" value="Unassembled WGS sequence"/>
</dbReference>
<evidence type="ECO:0000313" key="1">
    <source>
        <dbReference type="EMBL" id="GAS81739.1"/>
    </source>
</evidence>
<reference evidence="1 2" key="1">
    <citation type="journal article" date="2016" name="Genome Announc.">
        <title>Draft Genome Sequence of Paenibacillus amylolyticus Heshi-A3, Isolated from Fermented Rice Bran in a Japanese Fermented Seafood Dish.</title>
        <authorList>
            <person name="Akuzawa S."/>
            <person name="Nagaoka J."/>
            <person name="Kanekatsu M."/>
            <person name="Kubota E."/>
            <person name="Ohtake R."/>
            <person name="Suzuki T."/>
            <person name="Kanesaki Y."/>
        </authorList>
    </citation>
    <scope>NUCLEOTIDE SEQUENCE [LARGE SCALE GENOMIC DNA]</scope>
    <source>
        <strain evidence="1 2">Heshi-A3</strain>
    </source>
</reference>
<sequence>MENVSQEDQLESIKAFQSTIRKSENALANMIQKSSNTTLLQKRLNALHIGAALLENVWNHEAEPHPYTNEEITEARLVLVGLFPSLESMYAKSKAGSPQKTLLERRMKAFHLAVQAMDSYRLSNGD</sequence>
<accession>A0A117I169</accession>
<dbReference type="EMBL" id="BCNV01000001">
    <property type="protein sequence ID" value="GAS81739.1"/>
    <property type="molecule type" value="Genomic_DNA"/>
</dbReference>
<evidence type="ECO:0008006" key="3">
    <source>
        <dbReference type="Google" id="ProtNLM"/>
    </source>
</evidence>
<dbReference type="RefSeq" id="WP_062834400.1">
    <property type="nucleotide sequence ID" value="NZ_BCNV01000001.1"/>
</dbReference>
<proteinExistence type="predicted"/>
<name>A0A117I169_PAEAM</name>
<reference evidence="2" key="2">
    <citation type="submission" date="2016-01" db="EMBL/GenBank/DDBJ databases">
        <title>Draft Genome Sequence of Paenibacillus amylolyticus Heshi-A3 that Was Isolated from Fermented Rice Bran with Aging Salted Mackerel, Which Was Named Heshiko as Traditional Fermented Seafood in Japan.</title>
        <authorList>
            <person name="Akuzawa S."/>
            <person name="Nakagawa J."/>
            <person name="Kanekatsu T."/>
            <person name="Kubota E."/>
            <person name="Ohtake R."/>
            <person name="Suzuki T."/>
            <person name="Kanesaki Y."/>
        </authorList>
    </citation>
    <scope>NUCLEOTIDE SEQUENCE [LARGE SCALE GENOMIC DNA]</scope>
    <source>
        <strain evidence="2">Heshi-A3</strain>
    </source>
</reference>
<organism evidence="1 2">
    <name type="scientific">Paenibacillus amylolyticus</name>
    <dbReference type="NCBI Taxonomy" id="1451"/>
    <lineage>
        <taxon>Bacteria</taxon>
        <taxon>Bacillati</taxon>
        <taxon>Bacillota</taxon>
        <taxon>Bacilli</taxon>
        <taxon>Bacillales</taxon>
        <taxon>Paenibacillaceae</taxon>
        <taxon>Paenibacillus</taxon>
    </lineage>
</organism>
<comment type="caution">
    <text evidence="1">The sequence shown here is derived from an EMBL/GenBank/DDBJ whole genome shotgun (WGS) entry which is preliminary data.</text>
</comment>
<dbReference type="AlphaFoldDB" id="A0A117I169"/>
<protein>
    <recommendedName>
        <fullName evidence="3">Group-specific protein</fullName>
    </recommendedName>
</protein>